<proteinExistence type="predicted"/>
<dbReference type="EMBL" id="FZQP02002404">
    <property type="protein sequence ID" value="VVC95661.1"/>
    <property type="molecule type" value="Genomic_DNA"/>
</dbReference>
<evidence type="ECO:0000313" key="1">
    <source>
        <dbReference type="EMBL" id="VVC95661.1"/>
    </source>
</evidence>
<dbReference type="Proteomes" id="UP000324832">
    <property type="component" value="Unassembled WGS sequence"/>
</dbReference>
<name>A0A5E4QBM8_9NEOP</name>
<dbReference type="AlphaFoldDB" id="A0A5E4QBM8"/>
<keyword evidence="2" id="KW-1185">Reference proteome</keyword>
<organism evidence="1 2">
    <name type="scientific">Leptidea sinapis</name>
    <dbReference type="NCBI Taxonomy" id="189913"/>
    <lineage>
        <taxon>Eukaryota</taxon>
        <taxon>Metazoa</taxon>
        <taxon>Ecdysozoa</taxon>
        <taxon>Arthropoda</taxon>
        <taxon>Hexapoda</taxon>
        <taxon>Insecta</taxon>
        <taxon>Pterygota</taxon>
        <taxon>Neoptera</taxon>
        <taxon>Endopterygota</taxon>
        <taxon>Lepidoptera</taxon>
        <taxon>Glossata</taxon>
        <taxon>Ditrysia</taxon>
        <taxon>Papilionoidea</taxon>
        <taxon>Pieridae</taxon>
        <taxon>Dismorphiinae</taxon>
        <taxon>Leptidea</taxon>
    </lineage>
</organism>
<protein>
    <submittedName>
        <fullName evidence="1">Uncharacterized protein</fullName>
    </submittedName>
</protein>
<evidence type="ECO:0000313" key="2">
    <source>
        <dbReference type="Proteomes" id="UP000324832"/>
    </source>
</evidence>
<reference evidence="1 2" key="1">
    <citation type="submission" date="2017-07" db="EMBL/GenBank/DDBJ databases">
        <authorList>
            <person name="Talla V."/>
            <person name="Backstrom N."/>
        </authorList>
    </citation>
    <scope>NUCLEOTIDE SEQUENCE [LARGE SCALE GENOMIC DNA]</scope>
</reference>
<gene>
    <name evidence="1" type="ORF">LSINAPIS_LOCUS7329</name>
</gene>
<sequence>MKLSDEDVACGQGLTYKAIADNFAKGFGDAVKSIIPNCSHKLLNTNLYVKPVNSSILFQKASSDKITKIIKDPNSSKAPGADGIKTSRQFEIRKVPKVLNHSKIVECKKFSESSFASWSLIERLGCGQKNFIPQRNLFV</sequence>
<accession>A0A5E4QBM8</accession>